<evidence type="ECO:0000313" key="1">
    <source>
        <dbReference type="EMBL" id="QSX35075.1"/>
    </source>
</evidence>
<evidence type="ECO:0008006" key="3">
    <source>
        <dbReference type="Google" id="ProtNLM"/>
    </source>
</evidence>
<protein>
    <recommendedName>
        <fullName evidence="3">Lon N-terminal domain-containing protein</fullName>
    </recommendedName>
</protein>
<keyword evidence="2" id="KW-1185">Reference proteome</keyword>
<dbReference type="RefSeq" id="WP_207356269.1">
    <property type="nucleotide sequence ID" value="NZ_CP071503.1"/>
</dbReference>
<reference evidence="1 2" key="1">
    <citation type="submission" date="2021-03" db="EMBL/GenBank/DDBJ databases">
        <title>Novel species identification of genus Shewanella.</title>
        <authorList>
            <person name="Liu G."/>
            <person name="Zhang Q."/>
        </authorList>
    </citation>
    <scope>NUCLEOTIDE SEQUENCE [LARGE SCALE GENOMIC DNA]</scope>
    <source>
        <strain evidence="1 2">FJAT-51800</strain>
    </source>
</reference>
<name>A0ABX7QWP8_9GAMM</name>
<sequence length="268" mass="30054">MFSYCLTKTQPVDIPSPCRITFKAKPHISRLLLLESLNQPLCELIVVSAVSPHQQLRLRVQSVFELNIQPLTMSIIGDVSRTDGQGLRIYHALNRRKISALAALEQGVCVDVIPTSALQFRLQTANFELVNLEDDQHLALEPAEVIMAKTVLARTLDYTADPQLMACELNELVQSEQNLHHLVARLGLGQAAEPLNSVLRLQRQLESKRTWLFRQYCHQLERPNWASSANGESGTELVRRLALYEMLASDELKSVDNMMAEDDIAASG</sequence>
<dbReference type="Proteomes" id="UP000662770">
    <property type="component" value="Chromosome"/>
</dbReference>
<gene>
    <name evidence="1" type="ORF">JYB87_07620</name>
</gene>
<accession>A0ABX7QWP8</accession>
<evidence type="ECO:0000313" key="2">
    <source>
        <dbReference type="Proteomes" id="UP000662770"/>
    </source>
</evidence>
<dbReference type="EMBL" id="CP071503">
    <property type="protein sequence ID" value="QSX35075.1"/>
    <property type="molecule type" value="Genomic_DNA"/>
</dbReference>
<proteinExistence type="predicted"/>
<organism evidence="1 2">
    <name type="scientific">Shewanella avicenniae</name>
    <dbReference type="NCBI Taxonomy" id="2814294"/>
    <lineage>
        <taxon>Bacteria</taxon>
        <taxon>Pseudomonadati</taxon>
        <taxon>Pseudomonadota</taxon>
        <taxon>Gammaproteobacteria</taxon>
        <taxon>Alteromonadales</taxon>
        <taxon>Shewanellaceae</taxon>
        <taxon>Shewanella</taxon>
    </lineage>
</organism>